<accession>A0AAV2CCR8</accession>
<reference evidence="3 4" key="1">
    <citation type="submission" date="2024-04" db="EMBL/GenBank/DDBJ databases">
        <authorList>
            <person name="Fracassetti M."/>
        </authorList>
    </citation>
    <scope>NUCLEOTIDE SEQUENCE [LARGE SCALE GENOMIC DNA]</scope>
</reference>
<dbReference type="EMBL" id="OZ034813">
    <property type="protein sequence ID" value="CAL1353661.1"/>
    <property type="molecule type" value="Genomic_DNA"/>
</dbReference>
<feature type="coiled-coil region" evidence="1">
    <location>
        <begin position="224"/>
        <end position="337"/>
    </location>
</feature>
<evidence type="ECO:0000256" key="1">
    <source>
        <dbReference type="SAM" id="Coils"/>
    </source>
</evidence>
<keyword evidence="4" id="KW-1185">Reference proteome</keyword>
<dbReference type="Proteomes" id="UP001497516">
    <property type="component" value="Chromosome 1"/>
</dbReference>
<name>A0AAV2CCR8_9ROSI</name>
<proteinExistence type="predicted"/>
<feature type="region of interest" description="Disordered" evidence="2">
    <location>
        <begin position="1"/>
        <end position="70"/>
    </location>
</feature>
<gene>
    <name evidence="3" type="ORF">LTRI10_LOCUS1545</name>
</gene>
<feature type="region of interest" description="Disordered" evidence="2">
    <location>
        <begin position="108"/>
        <end position="127"/>
    </location>
</feature>
<organism evidence="3 4">
    <name type="scientific">Linum trigynum</name>
    <dbReference type="NCBI Taxonomy" id="586398"/>
    <lineage>
        <taxon>Eukaryota</taxon>
        <taxon>Viridiplantae</taxon>
        <taxon>Streptophyta</taxon>
        <taxon>Embryophyta</taxon>
        <taxon>Tracheophyta</taxon>
        <taxon>Spermatophyta</taxon>
        <taxon>Magnoliopsida</taxon>
        <taxon>eudicotyledons</taxon>
        <taxon>Gunneridae</taxon>
        <taxon>Pentapetalae</taxon>
        <taxon>rosids</taxon>
        <taxon>fabids</taxon>
        <taxon>Malpighiales</taxon>
        <taxon>Linaceae</taxon>
        <taxon>Linum</taxon>
    </lineage>
</organism>
<feature type="compositionally biased region" description="Basic residues" evidence="2">
    <location>
        <begin position="23"/>
        <end position="35"/>
    </location>
</feature>
<evidence type="ECO:0000313" key="3">
    <source>
        <dbReference type="EMBL" id="CAL1353661.1"/>
    </source>
</evidence>
<evidence type="ECO:0000313" key="4">
    <source>
        <dbReference type="Proteomes" id="UP001497516"/>
    </source>
</evidence>
<dbReference type="AlphaFoldDB" id="A0AAV2CCR8"/>
<feature type="compositionally biased region" description="Acidic residues" evidence="2">
    <location>
        <begin position="406"/>
        <end position="424"/>
    </location>
</feature>
<protein>
    <submittedName>
        <fullName evidence="3">Uncharacterized protein</fullName>
    </submittedName>
</protein>
<evidence type="ECO:0000256" key="2">
    <source>
        <dbReference type="SAM" id="MobiDB-lite"/>
    </source>
</evidence>
<feature type="region of interest" description="Disordered" evidence="2">
    <location>
        <begin position="391"/>
        <end position="424"/>
    </location>
</feature>
<keyword evidence="1" id="KW-0175">Coiled coil</keyword>
<sequence length="424" mass="46286">MKTQLEGLGLDYQAPKVSGKAPSRQRRSSSKKGKNKSSSSGAKGDAPVTAPTGKGRMKQQKAASAPLVEEETAPAFVQLDEEALVANIPSDAELDIDDLPLVQKLKRKQVEDDTGAQSKKQRTSAEEKVPDFVEKWLQPPKHRVNLACSDRSALERAPALSFAFHAAEVLRAPSEVQGANLWGEVARMAAQMLLLANNGALAGEALRVGENEACNSLSVMRDDLETAQRRQAELVQACETANLEAAKAVSLVQDSIDEEKKRLKQEHEAHLETVKRAHHEEMAKLVKERDDLDKEAGAQRSEIDLLTEEKKALQKEKKILAKENRRRQEELEALKAEKAGTGAPTSDLALKAQASLNNILILKRKLEADHPTINWDVKEMANFVIDFMSSGRPIVDAPPAPTKDQADEEGSDSGSDSSDDSGEE</sequence>